<dbReference type="AlphaFoldDB" id="A0A2U8GT78"/>
<dbReference type="PANTHER" id="PTHR30469">
    <property type="entry name" value="MULTIDRUG RESISTANCE PROTEIN MDTA"/>
    <property type="match status" value="1"/>
</dbReference>
<dbReference type="GO" id="GO:0030313">
    <property type="term" value="C:cell envelope"/>
    <property type="evidence" value="ECO:0007669"/>
    <property type="project" value="UniProtKB-SubCell"/>
</dbReference>
<keyword evidence="4 5" id="KW-0175">Coiled coil</keyword>
<dbReference type="Proteomes" id="UP000244930">
    <property type="component" value="Chromosome"/>
</dbReference>
<dbReference type="EMBL" id="CP022187">
    <property type="protein sequence ID" value="AWI76919.1"/>
    <property type="molecule type" value="Genomic_DNA"/>
</dbReference>
<dbReference type="Gene3D" id="2.40.50.100">
    <property type="match status" value="1"/>
</dbReference>
<evidence type="ECO:0000256" key="6">
    <source>
        <dbReference type="SAM" id="MobiDB-lite"/>
    </source>
</evidence>
<evidence type="ECO:0000256" key="1">
    <source>
        <dbReference type="ARBA" id="ARBA00004236"/>
    </source>
</evidence>
<keyword evidence="7" id="KW-1133">Transmembrane helix</keyword>
<evidence type="ECO:0000256" key="4">
    <source>
        <dbReference type="ARBA" id="ARBA00023054"/>
    </source>
</evidence>
<dbReference type="GO" id="GO:1990961">
    <property type="term" value="P:xenobiotic detoxification by transmembrane export across the plasma membrane"/>
    <property type="evidence" value="ECO:0007669"/>
    <property type="project" value="InterPro"/>
</dbReference>
<dbReference type="GO" id="GO:1990195">
    <property type="term" value="C:macrolide transmembrane transporter complex"/>
    <property type="evidence" value="ECO:0007669"/>
    <property type="project" value="InterPro"/>
</dbReference>
<name>A0A2U8GT78_9RHOO</name>
<dbReference type="Pfam" id="PF25917">
    <property type="entry name" value="BSH_RND"/>
    <property type="match status" value="1"/>
</dbReference>
<feature type="region of interest" description="Disordered" evidence="6">
    <location>
        <begin position="389"/>
        <end position="417"/>
    </location>
</feature>
<dbReference type="NCBIfam" id="TIGR01730">
    <property type="entry name" value="RND_mfp"/>
    <property type="match status" value="1"/>
</dbReference>
<proteinExistence type="inferred from homology"/>
<evidence type="ECO:0000256" key="7">
    <source>
        <dbReference type="SAM" id="Phobius"/>
    </source>
</evidence>
<dbReference type="RefSeq" id="WP_108950618.1">
    <property type="nucleotide sequence ID" value="NZ_CP022187.1"/>
</dbReference>
<keyword evidence="12" id="KW-1185">Reference proteome</keyword>
<evidence type="ECO:0000259" key="9">
    <source>
        <dbReference type="Pfam" id="PF25944"/>
    </source>
</evidence>
<dbReference type="Pfam" id="PF25944">
    <property type="entry name" value="Beta-barrel_RND"/>
    <property type="match status" value="1"/>
</dbReference>
<dbReference type="Pfam" id="PF25967">
    <property type="entry name" value="RND-MFP_C"/>
    <property type="match status" value="1"/>
</dbReference>
<organism evidence="11 12">
    <name type="scientific">Parazoarcus communis</name>
    <dbReference type="NCBI Taxonomy" id="41977"/>
    <lineage>
        <taxon>Bacteria</taxon>
        <taxon>Pseudomonadati</taxon>
        <taxon>Pseudomonadota</taxon>
        <taxon>Betaproteobacteria</taxon>
        <taxon>Rhodocyclales</taxon>
        <taxon>Zoogloeaceae</taxon>
        <taxon>Parazoarcus</taxon>
    </lineage>
</organism>
<evidence type="ECO:0000259" key="8">
    <source>
        <dbReference type="Pfam" id="PF25917"/>
    </source>
</evidence>
<dbReference type="KEGG" id="acom:CEW83_18200"/>
<dbReference type="InterPro" id="IPR058626">
    <property type="entry name" value="MdtA-like_b-barrel"/>
</dbReference>
<evidence type="ECO:0000313" key="12">
    <source>
        <dbReference type="Proteomes" id="UP000244930"/>
    </source>
</evidence>
<evidence type="ECO:0000313" key="11">
    <source>
        <dbReference type="EMBL" id="AWI76919.1"/>
    </source>
</evidence>
<gene>
    <name evidence="11" type="ORF">CEW83_18200</name>
</gene>
<feature type="region of interest" description="Disordered" evidence="6">
    <location>
        <begin position="324"/>
        <end position="357"/>
    </location>
</feature>
<dbReference type="GO" id="GO:1990281">
    <property type="term" value="C:efflux pump complex"/>
    <property type="evidence" value="ECO:0007669"/>
    <property type="project" value="TreeGrafter"/>
</dbReference>
<protein>
    <submittedName>
        <fullName evidence="11">Efflux transporter periplasmic adaptor subunit</fullName>
    </submittedName>
</protein>
<keyword evidence="3" id="KW-0813">Transport</keyword>
<dbReference type="InterPro" id="IPR058625">
    <property type="entry name" value="MdtA-like_BSH"/>
</dbReference>
<dbReference type="SUPFAM" id="SSF111369">
    <property type="entry name" value="HlyD-like secretion proteins"/>
    <property type="match status" value="1"/>
</dbReference>
<keyword evidence="7" id="KW-0472">Membrane</keyword>
<dbReference type="GO" id="GO:0015562">
    <property type="term" value="F:efflux transmembrane transporter activity"/>
    <property type="evidence" value="ECO:0007669"/>
    <property type="project" value="TreeGrafter"/>
</dbReference>
<feature type="coiled-coil region" evidence="5">
    <location>
        <begin position="110"/>
        <end position="192"/>
    </location>
</feature>
<dbReference type="GO" id="GO:0019898">
    <property type="term" value="C:extrinsic component of membrane"/>
    <property type="evidence" value="ECO:0007669"/>
    <property type="project" value="InterPro"/>
</dbReference>
<dbReference type="InterPro" id="IPR006143">
    <property type="entry name" value="RND_pump_MFP"/>
</dbReference>
<dbReference type="Gene3D" id="6.10.140.1990">
    <property type="match status" value="1"/>
</dbReference>
<dbReference type="InterPro" id="IPR030190">
    <property type="entry name" value="MacA_alpha-hairpin_sf"/>
</dbReference>
<dbReference type="PANTHER" id="PTHR30469:SF33">
    <property type="entry name" value="SLR1207 PROTEIN"/>
    <property type="match status" value="1"/>
</dbReference>
<feature type="domain" description="Multidrug resistance protein MdtA-like C-terminal permuted SH3" evidence="10">
    <location>
        <begin position="354"/>
        <end position="396"/>
    </location>
</feature>
<feature type="domain" description="Multidrug resistance protein MdtA-like beta-barrel" evidence="9">
    <location>
        <begin position="234"/>
        <end position="308"/>
    </location>
</feature>
<dbReference type="Gene3D" id="6.20.50.140">
    <property type="match status" value="1"/>
</dbReference>
<dbReference type="Gene3D" id="2.40.30.170">
    <property type="match status" value="1"/>
</dbReference>
<comment type="subcellular location">
    <subcellularLocation>
        <location evidence="1">Cell membrane</location>
    </subcellularLocation>
</comment>
<comment type="similarity">
    <text evidence="2">Belongs to the membrane fusion protein (MFP) (TC 8.A.1) family.</text>
</comment>
<keyword evidence="7" id="KW-0812">Transmembrane</keyword>
<feature type="domain" description="Multidrug resistance protein MdtA-like barrel-sandwich hybrid" evidence="8">
    <location>
        <begin position="73"/>
        <end position="227"/>
    </location>
</feature>
<evidence type="ECO:0000259" key="10">
    <source>
        <dbReference type="Pfam" id="PF25967"/>
    </source>
</evidence>
<dbReference type="InterPro" id="IPR058627">
    <property type="entry name" value="MdtA-like_C"/>
</dbReference>
<evidence type="ECO:0000256" key="5">
    <source>
        <dbReference type="SAM" id="Coils"/>
    </source>
</evidence>
<evidence type="ECO:0000256" key="3">
    <source>
        <dbReference type="ARBA" id="ARBA00022448"/>
    </source>
</evidence>
<feature type="transmembrane region" description="Helical" evidence="7">
    <location>
        <begin position="17"/>
        <end position="35"/>
    </location>
</feature>
<accession>A0A2U8GT78</accession>
<evidence type="ECO:0000256" key="2">
    <source>
        <dbReference type="ARBA" id="ARBA00009477"/>
    </source>
</evidence>
<sequence length="417" mass="44932">MSASTAPRPRTARGRRTLLVALIGVLVAAAIWLLWPRLFGNSDPAAGYQFTTVQRGDIEDVVTATGTLQPREYVDVGAQVSGQLKKIHVEVGSEVKAGDLLAEIDPTVYLSRVDAARAQLRNLRAQLKDREAQLTLAQIQFRRQTALMAEDATTTEALQIAEASLKSSNAQLEALRAQIEQNESTLRGDEANLQYARILSPMAGTVVSITARQGQTLNTNQSAPVILRVADLSTMTVQTQVSEADIGRLKIGMDAYFTTLGSQGKRWEGTLASIEPTPTVTNNVVLYNALFDVPNTDGRLMTQMTAQVFFVVSRASDVLQLPMGALTLDTPPRRPSRKEARPAGETPEPEAQPRRRATVQVLKADNSLEARSIEIGLSSRVQAQVVSGLNEGDKVVSGAGAGAGAGESRRPSRTPRL</sequence>
<reference evidence="11 12" key="1">
    <citation type="submission" date="2017-06" db="EMBL/GenBank/DDBJ databases">
        <title>Azoarcus.</title>
        <authorList>
            <person name="Woo J.-H."/>
            <person name="Kim H.-S."/>
        </authorList>
    </citation>
    <scope>NUCLEOTIDE SEQUENCE [LARGE SCALE GENOMIC DNA]</scope>
    <source>
        <strain evidence="11 12">TSPY31</strain>
    </source>
</reference>